<dbReference type="AlphaFoldDB" id="A0AAJ0IYB9"/>
<dbReference type="GO" id="GO:0016887">
    <property type="term" value="F:ATP hydrolysis activity"/>
    <property type="evidence" value="ECO:0007669"/>
    <property type="project" value="InterPro"/>
</dbReference>
<evidence type="ECO:0000313" key="5">
    <source>
        <dbReference type="Proteomes" id="UP001430544"/>
    </source>
</evidence>
<organism evidence="2 4">
    <name type="scientific">Xanthomonas vesicatoria</name>
    <dbReference type="NCBI Taxonomy" id="56460"/>
    <lineage>
        <taxon>Bacteria</taxon>
        <taxon>Pseudomonadati</taxon>
        <taxon>Pseudomonadota</taxon>
        <taxon>Gammaproteobacteria</taxon>
        <taxon>Lysobacterales</taxon>
        <taxon>Lysobacteraceae</taxon>
        <taxon>Xanthomonas</taxon>
    </lineage>
</organism>
<dbReference type="Proteomes" id="UP001430544">
    <property type="component" value="Unassembled WGS sequence"/>
</dbReference>
<evidence type="ECO:0000313" key="2">
    <source>
        <dbReference type="EMBL" id="KHM94801.1"/>
    </source>
</evidence>
<protein>
    <submittedName>
        <fullName evidence="2">ABC transporter</fullName>
    </submittedName>
</protein>
<dbReference type="InterPro" id="IPR027417">
    <property type="entry name" value="P-loop_NTPase"/>
</dbReference>
<feature type="region of interest" description="Disordered" evidence="1">
    <location>
        <begin position="544"/>
        <end position="566"/>
    </location>
</feature>
<keyword evidence="5" id="KW-1185">Reference proteome</keyword>
<dbReference type="Gene3D" id="3.40.50.300">
    <property type="entry name" value="P-loop containing nucleotide triphosphate hydrolases"/>
    <property type="match status" value="1"/>
</dbReference>
<reference evidence="3" key="2">
    <citation type="submission" date="2021-11" db="EMBL/GenBank/DDBJ databases">
        <title>Genome resources and taxonomic validation of 89 Xanthomonas strains.</title>
        <authorList>
            <person name="Tambong J.T."/>
        </authorList>
    </citation>
    <scope>NUCLEOTIDE SEQUENCE</scope>
    <source>
        <strain evidence="3">Bv 5-4A</strain>
    </source>
</reference>
<dbReference type="EMBL" id="JAJIUN010000009">
    <property type="protein sequence ID" value="MCC8620941.1"/>
    <property type="molecule type" value="Genomic_DNA"/>
</dbReference>
<evidence type="ECO:0000313" key="4">
    <source>
        <dbReference type="Proteomes" id="UP000030969"/>
    </source>
</evidence>
<name>A0AAJ0IYB9_9XANT</name>
<dbReference type="Proteomes" id="UP000030969">
    <property type="component" value="Unassembled WGS sequence"/>
</dbReference>
<comment type="caution">
    <text evidence="2">The sequence shown here is derived from an EMBL/GenBank/DDBJ whole genome shotgun (WGS) entry which is preliminary data.</text>
</comment>
<dbReference type="EMBL" id="JSYJ01000054">
    <property type="protein sequence ID" value="KHM94801.1"/>
    <property type="molecule type" value="Genomic_DNA"/>
</dbReference>
<reference evidence="2 4" key="1">
    <citation type="submission" date="2014-11" db="EMBL/GenBank/DDBJ databases">
        <title>Draft Genome Sequences of Xanthomonas vesicatoria Strains from the Balkan Peninsula.</title>
        <authorList>
            <person name="Vancheva T."/>
            <person name="Lefeuvre P."/>
            <person name="Bogatzevska N."/>
            <person name="Moncheva P."/>
            <person name="Koebnik R."/>
        </authorList>
    </citation>
    <scope>NUCLEOTIDE SEQUENCE [LARGE SCALE GENOMIC DNA]</scope>
    <source>
        <strain evidence="2 4">53M</strain>
    </source>
</reference>
<dbReference type="RefSeq" id="WP_039428282.1">
    <property type="nucleotide sequence ID" value="NZ_CP018470.1"/>
</dbReference>
<gene>
    <name evidence="3" type="ORF">LN473_02815</name>
    <name evidence="2" type="ORF">OR61_10765</name>
</gene>
<dbReference type="NCBIfam" id="NF045780">
    <property type="entry name" value="TrlF_fam_ATP"/>
    <property type="match status" value="1"/>
</dbReference>
<accession>A0AAJ0IYB9</accession>
<dbReference type="SUPFAM" id="SSF52540">
    <property type="entry name" value="P-loop containing nucleoside triphosphate hydrolases"/>
    <property type="match status" value="1"/>
</dbReference>
<dbReference type="GO" id="GO:0005524">
    <property type="term" value="F:ATP binding"/>
    <property type="evidence" value="ECO:0007669"/>
    <property type="project" value="InterPro"/>
</dbReference>
<evidence type="ECO:0000313" key="3">
    <source>
        <dbReference type="EMBL" id="MCC8620941.1"/>
    </source>
</evidence>
<evidence type="ECO:0000256" key="1">
    <source>
        <dbReference type="SAM" id="MobiDB-lite"/>
    </source>
</evidence>
<dbReference type="InterPro" id="IPR054787">
    <property type="entry name" value="TrlF_ATPase"/>
</dbReference>
<sequence length="1030" mass="115246">MTNNPAGSTWKKWDLHVHTPSSLVHNYPGTNPDEAWEAFLTDLEALPPEFKAIGINDYIFIDGYERARRAKLKQGRLKNIDLLLPVIELRLDKFAGVVKKEKDGTYSQSGWNRINLHVIFDAMEPAVIQQQFLNALTPSYQLVPDSSDLKGKWNAVITRESLGELGKMIVDSAPEDKKGDYAPHLQEGFNNLCVSLEKVVDALDKPYFAGKFLIAVGKTEWANLKWDDQSIAEKRNIINQADLVFTAAANPTEYHAARKKLSESNVKATLLDCSDAHAPRNSEDKDRVGNCFTWIKADATFDGLIQAVTEFEDRVFIGDTPPKRLLVEANRTKYASKIRINRKAGSTLADPWFNVDMPLSHDLVAIIGNKGSGKSAMADIAALAGDTKNFKSFSFLKDTRFRNPRNKLAQHFVGALGWHDGSESERHLDQDPSETSVERVKYLPQSYLETLCNELGDGGSATFDTELRKIIYTHVPDEAQLGYASMDDLLGFKVAEIDGAREQVVKDISKANAEILQTERRLTPEFKQSLQEQLDAKVAELNSLEASKPAPVEDPTASDAAQEESKAATEKIQALEDELKKLRDDEKLLRDKKAAEVKRQAVLNRIAQAIANHKKVHDQFVAELAPMLAEAGADAQVSEVVELKIDTSRIDALGKAIKESIAAIDATLASQEPMGLIKRRAAAEAAMAEIKSKLGEKQRLFIIFKDQVTAWERAKADLTGSKDKLQSIEWFKAEIESLAALPAKLAELRARRVELAKTVHEQLGKTVEEYRRLYGPVQEFVKSAAQMDMHLPLDFAVRIEESDFQDQFFLHINRQSRGSFAGVDESNQLMRSLLKEVNFGDVDSTLKFLETIDDMLHFDRRESGGGRETRVADQLRRGGEPQGILDYLYGMSYLDPRYSLTFDGQEISQLSPGERGLLLLVFYLLVDKDDIPIIIDQPEENLDNQTIFKVLVKCIKAAKQRRQVIMVTHNPNLAVVCDAEQIICATRDKSTNTFNYISGGIESPAIKNIVVEILEGTEPAFKNRKRKYGL</sequence>
<proteinExistence type="predicted"/>